<keyword evidence="1" id="KW-0812">Transmembrane</keyword>
<protein>
    <recommendedName>
        <fullName evidence="4">DUF63 family protein</fullName>
    </recommendedName>
</protein>
<gene>
    <name evidence="2" type="ORF">Sv326_0990</name>
</gene>
<sequence length="294" mass="33135">MDVAEFINNYFTRPVYERTGYNMINTVVYAIIALFFAYLFFKILKRVKVKIDDKFVLRIIPFILLGSTLRVVTDATGDAAAGVPNQFLSNSNYLFGLYGFIGRLRIYDYRFITTTPGIYIVIGMLTFLSLLFFSRIRRMNLLPKFALLLLLPHLLLLIPLMKNWLYTLLVLLLTFAGLLVGRFILRKMKLKPGLTQLLVILSHSLDGAASYVAIELFGGGTAYFEQHVLSAALGTVFGTMFAFYVVKVAFSSLAVLLVETSNDSREEKNYVLLLLMIFGLAPGVRDTLRMLAGV</sequence>
<accession>A0A7D5XCP0</accession>
<keyword evidence="1" id="KW-0472">Membrane</keyword>
<evidence type="ECO:0008006" key="4">
    <source>
        <dbReference type="Google" id="ProtNLM"/>
    </source>
</evidence>
<dbReference type="AlphaFoldDB" id="A0A7D5XCP0"/>
<evidence type="ECO:0000313" key="2">
    <source>
        <dbReference type="EMBL" id="QLJ53165.1"/>
    </source>
</evidence>
<dbReference type="Pfam" id="PF01889">
    <property type="entry name" value="DUF63"/>
    <property type="match status" value="2"/>
</dbReference>
<keyword evidence="1" id="KW-1133">Transmembrane helix</keyword>
<proteinExistence type="predicted"/>
<feature type="transmembrane region" description="Helical" evidence="1">
    <location>
        <begin position="164"/>
        <end position="185"/>
    </location>
</feature>
<organism evidence="2 3">
    <name type="scientific">Fermentimicrarchaeum limneticum</name>
    <dbReference type="NCBI Taxonomy" id="2795018"/>
    <lineage>
        <taxon>Archaea</taxon>
        <taxon>Candidatus Micrarchaeota</taxon>
        <taxon>Candidatus Fermentimicrarchaeales</taxon>
        <taxon>Candidatus Fermentimicrarchaeaceae</taxon>
        <taxon>Candidatus Fermentimicrarchaeum</taxon>
    </lineage>
</organism>
<evidence type="ECO:0000313" key="3">
    <source>
        <dbReference type="Proteomes" id="UP000510821"/>
    </source>
</evidence>
<dbReference type="InterPro" id="IPR002749">
    <property type="entry name" value="DUF63"/>
</dbReference>
<feature type="transmembrane region" description="Helical" evidence="1">
    <location>
        <begin position="141"/>
        <end position="158"/>
    </location>
</feature>
<feature type="transmembrane region" description="Helical" evidence="1">
    <location>
        <begin position="117"/>
        <end position="134"/>
    </location>
</feature>
<reference evidence="3" key="1">
    <citation type="submission" date="2020-07" db="EMBL/GenBank/DDBJ databases">
        <title>Metabolic diversity and evolutionary history of the archaeal phylum ###Micrarchaeota### uncovered from a freshwater lake metagenome.</title>
        <authorList>
            <person name="Kadnikov V.V."/>
            <person name="Savvichev A.S."/>
            <person name="Mardanov A.V."/>
            <person name="Beletsky A.V."/>
            <person name="Chupakov A.V."/>
            <person name="Kokryatskaya N.M."/>
            <person name="Pimenov N.V."/>
            <person name="Ravin N.V."/>
        </authorList>
    </citation>
    <scope>NUCLEOTIDE SEQUENCE [LARGE SCALE GENOMIC DNA]</scope>
</reference>
<name>A0A7D5XCP0_FERL1</name>
<dbReference type="EMBL" id="CP058998">
    <property type="protein sequence ID" value="QLJ53165.1"/>
    <property type="molecule type" value="Genomic_DNA"/>
</dbReference>
<dbReference type="KEGG" id="flt:Sv326_0990"/>
<evidence type="ECO:0000256" key="1">
    <source>
        <dbReference type="SAM" id="Phobius"/>
    </source>
</evidence>
<dbReference type="PANTHER" id="PTHR40700:SF1">
    <property type="entry name" value="DUF63 DOMAIN-CONTAINING PROTEIN"/>
    <property type="match status" value="1"/>
</dbReference>
<feature type="transmembrane region" description="Helical" evidence="1">
    <location>
        <begin position="236"/>
        <end position="258"/>
    </location>
</feature>
<dbReference type="PANTHER" id="PTHR40700">
    <property type="entry name" value="HYPOTHETICAL MEMBRANE PROTEIN, CONSERVED, DUF63 FAMILY"/>
    <property type="match status" value="1"/>
</dbReference>
<feature type="transmembrane region" description="Helical" evidence="1">
    <location>
        <begin position="197"/>
        <end position="224"/>
    </location>
</feature>
<feature type="transmembrane region" description="Helical" evidence="1">
    <location>
        <begin position="55"/>
        <end position="73"/>
    </location>
</feature>
<feature type="transmembrane region" description="Helical" evidence="1">
    <location>
        <begin position="270"/>
        <end position="288"/>
    </location>
</feature>
<feature type="transmembrane region" description="Helical" evidence="1">
    <location>
        <begin position="20"/>
        <end position="43"/>
    </location>
</feature>
<dbReference type="Proteomes" id="UP000510821">
    <property type="component" value="Chromosome"/>
</dbReference>